<comment type="caution">
    <text evidence="4">The sequence shown here is derived from an EMBL/GenBank/DDBJ whole genome shotgun (WGS) entry which is preliminary data.</text>
</comment>
<evidence type="ECO:0000256" key="2">
    <source>
        <dbReference type="ARBA" id="ARBA00022679"/>
    </source>
</evidence>
<comment type="similarity">
    <text evidence="1">Belongs to the plant acyltransferase family.</text>
</comment>
<keyword evidence="5" id="KW-1185">Reference proteome</keyword>
<dbReference type="PANTHER" id="PTHR31147:SF1">
    <property type="entry name" value="ACYL TRANSFERASE 4"/>
    <property type="match status" value="1"/>
</dbReference>
<sequence length="518" mass="58095">MQTHIDSFDPMNVLVVVRRAPKLVQPAMETPQTVLYVPAIRAYAGHGNILSSHTLFLDVHHHNRPGSHDVSAISHATVHAIERGLERVLVPYYPLAGRLRPPTSDVGEKQGKLELACNGLGAIFVEAKANLSLQELRELDKEYWSELQYKHVTDSSMEVCPLVAQVTMLACGGFVLSLQVLQSLCDTAGVVHFLHAWSEYTKAFSHDVPIVTPIWCGMIPAELPGWPQKFHFPNLEALQIPASHMHIAEHSRMLHYIGSNDYSHYENNNSGHHAYHSERRNHSLHDSIDLQDLYPHKPLHSDSRYQPFSGNFIGVSNMSISLENLSFLKDSIFGKCNKFEALTALFWRERTRLLDFPPSSEVVLFFPAPVAQDVHLAFYGKYGFNCMVTARASELVQSDLSKVVRLIQDAQVEFAGQFLECMRRFIQLHAYETQKHAPRHVLLFTVLSHVVEGFDFGTDVHPYLHGAAHVPCPVNAVAITGCSEDNIEVVITNAPLTLTDKISLHLHQHPMLGSDSKL</sequence>
<proteinExistence type="inferred from homology"/>
<gene>
    <name evidence="4" type="ORF">KP509_04G072500</name>
</gene>
<keyword evidence="2" id="KW-0808">Transferase</keyword>
<evidence type="ECO:0000256" key="1">
    <source>
        <dbReference type="ARBA" id="ARBA00009861"/>
    </source>
</evidence>
<dbReference type="Gene3D" id="3.30.559.10">
    <property type="entry name" value="Chloramphenicol acetyltransferase-like domain"/>
    <property type="match status" value="2"/>
</dbReference>
<dbReference type="InterPro" id="IPR050898">
    <property type="entry name" value="Plant_acyltransferase"/>
</dbReference>
<dbReference type="AlphaFoldDB" id="A0A8T2V601"/>
<dbReference type="Pfam" id="PF02458">
    <property type="entry name" value="Transferase"/>
    <property type="match status" value="1"/>
</dbReference>
<reference evidence="4" key="1">
    <citation type="submission" date="2021-08" db="EMBL/GenBank/DDBJ databases">
        <title>WGS assembly of Ceratopteris richardii.</title>
        <authorList>
            <person name="Marchant D.B."/>
            <person name="Chen G."/>
            <person name="Jenkins J."/>
            <person name="Shu S."/>
            <person name="Leebens-Mack J."/>
            <person name="Grimwood J."/>
            <person name="Schmutz J."/>
            <person name="Soltis P."/>
            <person name="Soltis D."/>
            <person name="Chen Z.-H."/>
        </authorList>
    </citation>
    <scope>NUCLEOTIDE SEQUENCE</scope>
    <source>
        <strain evidence="4">Whitten #5841</strain>
        <tissue evidence="4">Leaf</tissue>
    </source>
</reference>
<evidence type="ECO:0000313" key="4">
    <source>
        <dbReference type="EMBL" id="KAH7439689.1"/>
    </source>
</evidence>
<name>A0A8T2V601_CERRI</name>
<dbReference type="InterPro" id="IPR023213">
    <property type="entry name" value="CAT-like_dom_sf"/>
</dbReference>
<protein>
    <submittedName>
        <fullName evidence="4">Uncharacterized protein</fullName>
    </submittedName>
</protein>
<dbReference type="Proteomes" id="UP000825935">
    <property type="component" value="Chromosome 4"/>
</dbReference>
<dbReference type="OMA" id="HAWSEYT"/>
<evidence type="ECO:0000313" key="5">
    <source>
        <dbReference type="Proteomes" id="UP000825935"/>
    </source>
</evidence>
<organism evidence="4 5">
    <name type="scientific">Ceratopteris richardii</name>
    <name type="common">Triangle waterfern</name>
    <dbReference type="NCBI Taxonomy" id="49495"/>
    <lineage>
        <taxon>Eukaryota</taxon>
        <taxon>Viridiplantae</taxon>
        <taxon>Streptophyta</taxon>
        <taxon>Embryophyta</taxon>
        <taxon>Tracheophyta</taxon>
        <taxon>Polypodiopsida</taxon>
        <taxon>Polypodiidae</taxon>
        <taxon>Polypodiales</taxon>
        <taxon>Pteridineae</taxon>
        <taxon>Pteridaceae</taxon>
        <taxon>Parkerioideae</taxon>
        <taxon>Ceratopteris</taxon>
    </lineage>
</organism>
<accession>A0A8T2V601</accession>
<dbReference type="EMBL" id="CM035409">
    <property type="protein sequence ID" value="KAH7439689.1"/>
    <property type="molecule type" value="Genomic_DNA"/>
</dbReference>
<dbReference type="PANTHER" id="PTHR31147">
    <property type="entry name" value="ACYL TRANSFERASE 4"/>
    <property type="match status" value="1"/>
</dbReference>
<dbReference type="GO" id="GO:0016746">
    <property type="term" value="F:acyltransferase activity"/>
    <property type="evidence" value="ECO:0007669"/>
    <property type="project" value="UniProtKB-KW"/>
</dbReference>
<keyword evidence="3" id="KW-0012">Acyltransferase</keyword>
<dbReference type="OrthoDB" id="671439at2759"/>
<evidence type="ECO:0000256" key="3">
    <source>
        <dbReference type="ARBA" id="ARBA00023315"/>
    </source>
</evidence>